<sequence>MNKSKLELIEIAKCGVNLVVDGSAFSKLELIEIVKSIQEGCAIEITNCKSKSKLELKEIANCIKAIGRITFS</sequence>
<proteinExistence type="predicted"/>
<dbReference type="RefSeq" id="WP_127030128.1">
    <property type="nucleotide sequence ID" value="NZ_RYFG02000082.1"/>
</dbReference>
<evidence type="ECO:0000313" key="2">
    <source>
        <dbReference type="Proteomes" id="UP000733744"/>
    </source>
</evidence>
<keyword evidence="2" id="KW-1185">Reference proteome</keyword>
<gene>
    <name evidence="1" type="ORF">EKO24_008760</name>
</gene>
<comment type="caution">
    <text evidence="1">The sequence shown here is derived from an EMBL/GenBank/DDBJ whole genome shotgun (WGS) entry which is preliminary data.</text>
</comment>
<accession>A0ABY3CBG1</accession>
<dbReference type="Proteomes" id="UP000733744">
    <property type="component" value="Unassembled WGS sequence"/>
</dbReference>
<evidence type="ECO:0000313" key="1">
    <source>
        <dbReference type="EMBL" id="TRW96413.1"/>
    </source>
</evidence>
<organism evidence="1 2">
    <name type="scientific">Candidatus Methylobacter oryzae</name>
    <dbReference type="NCBI Taxonomy" id="2497749"/>
    <lineage>
        <taxon>Bacteria</taxon>
        <taxon>Pseudomonadati</taxon>
        <taxon>Pseudomonadota</taxon>
        <taxon>Gammaproteobacteria</taxon>
        <taxon>Methylococcales</taxon>
        <taxon>Methylococcaceae</taxon>
        <taxon>Methylobacter</taxon>
    </lineage>
</organism>
<evidence type="ECO:0008006" key="3">
    <source>
        <dbReference type="Google" id="ProtNLM"/>
    </source>
</evidence>
<dbReference type="EMBL" id="RYFG02000082">
    <property type="protein sequence ID" value="TRW96413.1"/>
    <property type="molecule type" value="Genomic_DNA"/>
</dbReference>
<reference evidence="1 2" key="1">
    <citation type="journal article" date="2019" name="Antonie Van Leeuwenhoek">
        <title>Description of 'Ca. Methylobacter oryzae' KRF1, a novel species from the environmentally important Methylobacter clade 2.</title>
        <authorList>
            <person name="Khatri K."/>
            <person name="Mohite J.A."/>
            <person name="Pandit P.S."/>
            <person name="Bahulikar R."/>
            <person name="Rahalkar M.C."/>
        </authorList>
    </citation>
    <scope>NUCLEOTIDE SEQUENCE [LARGE SCALE GENOMIC DNA]</scope>
    <source>
        <strain evidence="1 2">KRF1</strain>
    </source>
</reference>
<protein>
    <recommendedName>
        <fullName evidence="3">STAS domain-containing protein</fullName>
    </recommendedName>
</protein>
<name>A0ABY3CBG1_9GAMM</name>